<dbReference type="PANTHER" id="PTHR32278:SF111">
    <property type="entry name" value="F-BOX PROTEIN PP2-B12-RELATED"/>
    <property type="match status" value="1"/>
</dbReference>
<sequence length="286" mass="32467">MGKKIAGDYFQVLPEECISNIISSTLISPGDACRSSLISSIFKSVADSDLVWEKFLPSDLKEIISRSVSPVVSSSNKDLFLRLCNYPILIDEGKMNFWLEKWSGRKCFMVAARELWIVWADSPQYWSWISLPGSRFREVAKLGDVCWLEIHGSIYTQTLSPKTIYAVYLVFKFTERTHGLEFPVKVNVQVGGVVVPGTRRVYLDPDGSLRKELQNSDLRGGDLVKREKELPLARKDEWLEIWLGDFVNDEGENRHVDMSLLGEDGTSWKSGLVVQGIELRPKSPIY</sequence>
<dbReference type="SUPFAM" id="SSF81383">
    <property type="entry name" value="F-box domain"/>
    <property type="match status" value="1"/>
</dbReference>
<dbReference type="OMA" id="MELHEWE"/>
<gene>
    <name evidence="1" type="ORF">HHK36_022380</name>
</gene>
<dbReference type="AlphaFoldDB" id="A0A834YRU9"/>
<evidence type="ECO:0008006" key="3">
    <source>
        <dbReference type="Google" id="ProtNLM"/>
    </source>
</evidence>
<accession>A0A834YRU9</accession>
<dbReference type="InterPro" id="IPR025886">
    <property type="entry name" value="PP2-like"/>
</dbReference>
<reference evidence="1 2" key="1">
    <citation type="submission" date="2020-04" db="EMBL/GenBank/DDBJ databases">
        <title>Plant Genome Project.</title>
        <authorList>
            <person name="Zhang R.-G."/>
        </authorList>
    </citation>
    <scope>NUCLEOTIDE SEQUENCE [LARGE SCALE GENOMIC DNA]</scope>
    <source>
        <strain evidence="1">YNK0</strain>
        <tissue evidence="1">Leaf</tissue>
    </source>
</reference>
<dbReference type="EMBL" id="JABCRI010000016">
    <property type="protein sequence ID" value="KAF8392040.1"/>
    <property type="molecule type" value="Genomic_DNA"/>
</dbReference>
<name>A0A834YRU9_TETSI</name>
<dbReference type="CDD" id="cd22162">
    <property type="entry name" value="F-box_AtSKIP3-like"/>
    <property type="match status" value="1"/>
</dbReference>
<keyword evidence="2" id="KW-1185">Reference proteome</keyword>
<dbReference type="Pfam" id="PF14299">
    <property type="entry name" value="PP2"/>
    <property type="match status" value="1"/>
</dbReference>
<organism evidence="1 2">
    <name type="scientific">Tetracentron sinense</name>
    <name type="common">Spur-leaf</name>
    <dbReference type="NCBI Taxonomy" id="13715"/>
    <lineage>
        <taxon>Eukaryota</taxon>
        <taxon>Viridiplantae</taxon>
        <taxon>Streptophyta</taxon>
        <taxon>Embryophyta</taxon>
        <taxon>Tracheophyta</taxon>
        <taxon>Spermatophyta</taxon>
        <taxon>Magnoliopsida</taxon>
        <taxon>Trochodendrales</taxon>
        <taxon>Trochodendraceae</taxon>
        <taxon>Tetracentron</taxon>
    </lineage>
</organism>
<dbReference type="PANTHER" id="PTHR32278">
    <property type="entry name" value="F-BOX DOMAIN-CONTAINING PROTEIN"/>
    <property type="match status" value="1"/>
</dbReference>
<dbReference type="InterPro" id="IPR036047">
    <property type="entry name" value="F-box-like_dom_sf"/>
</dbReference>
<proteinExistence type="predicted"/>
<dbReference type="OrthoDB" id="3219396at2759"/>
<evidence type="ECO:0000313" key="2">
    <source>
        <dbReference type="Proteomes" id="UP000655225"/>
    </source>
</evidence>
<protein>
    <recommendedName>
        <fullName evidence="3">F-box domain-containing protein</fullName>
    </recommendedName>
</protein>
<evidence type="ECO:0000313" key="1">
    <source>
        <dbReference type="EMBL" id="KAF8392040.1"/>
    </source>
</evidence>
<dbReference type="Proteomes" id="UP000655225">
    <property type="component" value="Unassembled WGS sequence"/>
</dbReference>
<comment type="caution">
    <text evidence="1">The sequence shown here is derived from an EMBL/GenBank/DDBJ whole genome shotgun (WGS) entry which is preliminary data.</text>
</comment>